<dbReference type="Gene3D" id="3.40.50.1820">
    <property type="entry name" value="alpha/beta hydrolase"/>
    <property type="match status" value="1"/>
</dbReference>
<dbReference type="Proteomes" id="UP001178507">
    <property type="component" value="Unassembled WGS sequence"/>
</dbReference>
<reference evidence="1" key="1">
    <citation type="submission" date="2023-08" db="EMBL/GenBank/DDBJ databases">
        <authorList>
            <person name="Chen Y."/>
            <person name="Shah S."/>
            <person name="Dougan E. K."/>
            <person name="Thang M."/>
            <person name="Chan C."/>
        </authorList>
    </citation>
    <scope>NUCLEOTIDE SEQUENCE</scope>
</reference>
<dbReference type="InterPro" id="IPR029058">
    <property type="entry name" value="AB_hydrolase_fold"/>
</dbReference>
<gene>
    <name evidence="1" type="ORF">EVOR1521_LOCUS3000</name>
</gene>
<sequence length="334" mass="37910">MIRELWEDRILGEGFGESTFKLFESNDGLEDMNAPPYFVVWLHGMHNGLIGEKDLRTMQWRLGRKVIFMVPLSPKPCDGLHFNWGCAFTKQQNKKELGFVFGYLHYNYLRAFTDKIVELANWFNSERVLIMGYSMGGFGAIQAGTFAPEAFDAVVSVAGYGLGTSEAKSGYGAPQPRSGYIFEEFLEKEAAKLAKVPVFLAVHAPSDMCSSFRDVSAIIKKTQDTAWQTWAPSTAKLVQVPDWMANSDHPNKKRKSNHAYFNCTLLHNGSEQMLWAELRRLLETAPPRQLSSAWPPASAPAPALPEAWSQWQPWEPWRKRRQVGRWTQEVTAWA</sequence>
<evidence type="ECO:0000313" key="2">
    <source>
        <dbReference type="Proteomes" id="UP001178507"/>
    </source>
</evidence>
<keyword evidence="2" id="KW-1185">Reference proteome</keyword>
<dbReference type="SUPFAM" id="SSF53474">
    <property type="entry name" value="alpha/beta-Hydrolases"/>
    <property type="match status" value="1"/>
</dbReference>
<evidence type="ECO:0000313" key="1">
    <source>
        <dbReference type="EMBL" id="CAJ1373058.1"/>
    </source>
</evidence>
<dbReference type="InterPro" id="IPR000801">
    <property type="entry name" value="Esterase-like"/>
</dbReference>
<dbReference type="EMBL" id="CAUJNA010000173">
    <property type="protein sequence ID" value="CAJ1373058.1"/>
    <property type="molecule type" value="Genomic_DNA"/>
</dbReference>
<comment type="caution">
    <text evidence="1">The sequence shown here is derived from an EMBL/GenBank/DDBJ whole genome shotgun (WGS) entry which is preliminary data.</text>
</comment>
<protein>
    <submittedName>
        <fullName evidence="1">Uncharacterized protein</fullName>
    </submittedName>
</protein>
<organism evidence="1 2">
    <name type="scientific">Effrenium voratum</name>
    <dbReference type="NCBI Taxonomy" id="2562239"/>
    <lineage>
        <taxon>Eukaryota</taxon>
        <taxon>Sar</taxon>
        <taxon>Alveolata</taxon>
        <taxon>Dinophyceae</taxon>
        <taxon>Suessiales</taxon>
        <taxon>Symbiodiniaceae</taxon>
        <taxon>Effrenium</taxon>
    </lineage>
</organism>
<accession>A0AA36HPS3</accession>
<dbReference type="Pfam" id="PF00756">
    <property type="entry name" value="Esterase"/>
    <property type="match status" value="1"/>
</dbReference>
<dbReference type="AlphaFoldDB" id="A0AA36HPS3"/>
<proteinExistence type="predicted"/>
<name>A0AA36HPS3_9DINO</name>